<dbReference type="SUPFAM" id="SSF55874">
    <property type="entry name" value="ATPase domain of HSP90 chaperone/DNA topoisomerase II/histidine kinase"/>
    <property type="match status" value="1"/>
</dbReference>
<feature type="region of interest" description="Disordered" evidence="4">
    <location>
        <begin position="954"/>
        <end position="974"/>
    </location>
</feature>
<dbReference type="Pfam" id="PF07730">
    <property type="entry name" value="HisKA_3"/>
    <property type="match status" value="1"/>
</dbReference>
<feature type="domain" description="Histidine kinase/HSP90-like ATPase" evidence="5">
    <location>
        <begin position="859"/>
        <end position="956"/>
    </location>
</feature>
<keyword evidence="1" id="KW-0808">Transferase</keyword>
<dbReference type="Gene3D" id="2.60.40.10">
    <property type="entry name" value="Immunoglobulins"/>
    <property type="match status" value="1"/>
</dbReference>
<comment type="caution">
    <text evidence="6">The sequence shown here is derived from an EMBL/GenBank/DDBJ whole genome shotgun (WGS) entry which is preliminary data.</text>
</comment>
<protein>
    <recommendedName>
        <fullName evidence="5">Histidine kinase/HSP90-like ATPase domain-containing protein</fullName>
    </recommendedName>
</protein>
<proteinExistence type="predicted"/>
<dbReference type="Gene3D" id="1.20.5.1930">
    <property type="match status" value="1"/>
</dbReference>
<reference evidence="6 7" key="1">
    <citation type="journal article" date="2011" name="Curr. Microbiol.">
        <title>Luteibacter jiangsuensis sp. nov.: a methamidophos-degrading bacterium isolated from a methamidophos-manufacturing factory.</title>
        <authorList>
            <person name="Wang L."/>
            <person name="Wang G.L."/>
            <person name="Li S.P."/>
            <person name="Jiang J.D."/>
        </authorList>
    </citation>
    <scope>NUCLEOTIDE SEQUENCE [LARGE SCALE GENOMIC DNA]</scope>
    <source>
        <strain evidence="6 7">CGMCC 1.10133</strain>
    </source>
</reference>
<dbReference type="Gene3D" id="3.30.565.10">
    <property type="entry name" value="Histidine kinase-like ATPase, C-terminal domain"/>
    <property type="match status" value="1"/>
</dbReference>
<dbReference type="InterPro" id="IPR050482">
    <property type="entry name" value="Sensor_HK_TwoCompSys"/>
</dbReference>
<dbReference type="InterPro" id="IPR011712">
    <property type="entry name" value="Sig_transdc_His_kin_sub3_dim/P"/>
</dbReference>
<evidence type="ECO:0000256" key="2">
    <source>
        <dbReference type="ARBA" id="ARBA00022777"/>
    </source>
</evidence>
<dbReference type="InterPro" id="IPR013783">
    <property type="entry name" value="Ig-like_fold"/>
</dbReference>
<dbReference type="PANTHER" id="PTHR24421:SF62">
    <property type="entry name" value="SENSORY TRANSDUCTION HISTIDINE KINASE"/>
    <property type="match status" value="1"/>
</dbReference>
<accession>A0ABX0PYW2</accession>
<evidence type="ECO:0000256" key="1">
    <source>
        <dbReference type="ARBA" id="ARBA00022679"/>
    </source>
</evidence>
<evidence type="ECO:0000313" key="7">
    <source>
        <dbReference type="Proteomes" id="UP001429601"/>
    </source>
</evidence>
<dbReference type="InterPro" id="IPR036890">
    <property type="entry name" value="HATPase_C_sf"/>
</dbReference>
<dbReference type="CDD" id="cd16917">
    <property type="entry name" value="HATPase_UhpB-NarQ-NarX-like"/>
    <property type="match status" value="1"/>
</dbReference>
<keyword evidence="3" id="KW-0902">Two-component regulatory system</keyword>
<dbReference type="PANTHER" id="PTHR24421">
    <property type="entry name" value="NITRATE/NITRITE SENSOR PROTEIN NARX-RELATED"/>
    <property type="match status" value="1"/>
</dbReference>
<dbReference type="Pfam" id="PF07495">
    <property type="entry name" value="Y_Y_Y"/>
    <property type="match status" value="1"/>
</dbReference>
<dbReference type="InterPro" id="IPR003594">
    <property type="entry name" value="HATPase_dom"/>
</dbReference>
<evidence type="ECO:0000259" key="5">
    <source>
        <dbReference type="SMART" id="SM00387"/>
    </source>
</evidence>
<dbReference type="Pfam" id="PF02518">
    <property type="entry name" value="HATPase_c"/>
    <property type="match status" value="1"/>
</dbReference>
<gene>
    <name evidence="6" type="ORF">HBF26_01570</name>
</gene>
<dbReference type="Proteomes" id="UP001429601">
    <property type="component" value="Unassembled WGS sequence"/>
</dbReference>
<dbReference type="RefSeq" id="WP_167122397.1">
    <property type="nucleotide sequence ID" value="NZ_JAAQQR010000001.1"/>
</dbReference>
<dbReference type="InterPro" id="IPR011123">
    <property type="entry name" value="Y_Y_Y"/>
</dbReference>
<name>A0ABX0PYW2_9GAMM</name>
<dbReference type="Gene3D" id="2.130.10.10">
    <property type="entry name" value="YVTN repeat-like/Quinoprotein amine dehydrogenase"/>
    <property type="match status" value="3"/>
</dbReference>
<keyword evidence="7" id="KW-1185">Reference proteome</keyword>
<dbReference type="SUPFAM" id="SSF63829">
    <property type="entry name" value="Calcium-dependent phosphotriesterase"/>
    <property type="match status" value="2"/>
</dbReference>
<evidence type="ECO:0000313" key="6">
    <source>
        <dbReference type="EMBL" id="NID03559.1"/>
    </source>
</evidence>
<sequence length="974" mass="106285">MPESLGSFHHTAFLRKDGAPGDVSSVERTADGFLWLAGTRGVTRFDGARFDEFVPLPGEHYEQPQLNRVYPATGGGLWLLNETHGPTLLRDGHLFDKGAVAGFVGSSGRMFRGPDAREWAVTSDAVMRYDGQQWRVFARSAKDGIFHDATFDAHGNLWVVRGTGVEVARGGKGPLVPAEGAPANVRRIGAGASGRLYLRRANDVAIYRDNGRTMSEAAKPIASYANEARESPSGSLWMTSPTRGIVYASAESLAAAERNGTTPMVEVFDKADGLSGTYPWPIWFDDDGGTWIGTDSGIDRFRRAAFTKVRLPQGIHEVSAAVSADGTIWVGSETMPVLRVDPKGPVTETVVPKEALGMSYDPASQTALAATPEGIWQLAPGDPVLVAPRPADGGTIINCVAKDLQGRIIACASLPTHGLTIWNGKTWENLIRGPLRVRSVTIGPDNALWAPTVSRNQLFVSRDNNLTEYGARDGLSAGTVKAVLALGAQAWIGGDAGLQYFDGTAFASVHTMTPDVFVPATGVVLDKQGSLWVQTLQGVVRVPRDEVQKFLANHDYKVSYRLYTSEDGIPGSPDPDRTLPTLRLSDDGRIWAQTTTGLAWISPDLPERAPSRLRLYVESLSTESATHEATGAIRLQPDEQTFRITYTTPYLTAPDAVRFSYRLVGYNDEWQDAGMRREAVFTKVPPGSYRFELKASAEGTVDAAIAAVDIERVPAVHETWWFRSLGIVPVLLAIWLVFHLRTRRLEEKLRIRSAEREAVARDIHDTLLQRLHALLVSLQSFAADGSLQRRQQDEVVRMADAARQGIVEARHKLIALRGAGDQRLDLYDALSREGRRLQEGTEVGFSVKLAGGAAVIADLHAEDLRDMATEALRNAFHHARASRVEVTINVDQHALWVVVADDGVGFSQAEVERAMAAGHFGLKGLQERADQIRAHVHIDTEPGHGTEVHIRHSLRPGDASPPARSRSAVRRFFP</sequence>
<dbReference type="SMART" id="SM00387">
    <property type="entry name" value="HATPase_c"/>
    <property type="match status" value="1"/>
</dbReference>
<keyword evidence="2" id="KW-0418">Kinase</keyword>
<organism evidence="6 7">
    <name type="scientific">Luteibacter jiangsuensis</name>
    <dbReference type="NCBI Taxonomy" id="637577"/>
    <lineage>
        <taxon>Bacteria</taxon>
        <taxon>Pseudomonadati</taxon>
        <taxon>Pseudomonadota</taxon>
        <taxon>Gammaproteobacteria</taxon>
        <taxon>Lysobacterales</taxon>
        <taxon>Rhodanobacteraceae</taxon>
        <taxon>Luteibacter</taxon>
    </lineage>
</organism>
<feature type="compositionally biased region" description="Low complexity" evidence="4">
    <location>
        <begin position="956"/>
        <end position="966"/>
    </location>
</feature>
<evidence type="ECO:0000256" key="4">
    <source>
        <dbReference type="SAM" id="MobiDB-lite"/>
    </source>
</evidence>
<dbReference type="EMBL" id="JAAQQR010000001">
    <property type="protein sequence ID" value="NID03559.1"/>
    <property type="molecule type" value="Genomic_DNA"/>
</dbReference>
<dbReference type="InterPro" id="IPR015943">
    <property type="entry name" value="WD40/YVTN_repeat-like_dom_sf"/>
</dbReference>
<evidence type="ECO:0000256" key="3">
    <source>
        <dbReference type="ARBA" id="ARBA00023012"/>
    </source>
</evidence>